<accession>A0A396K5L3</accession>
<dbReference type="Gramene" id="rna5443">
    <property type="protein sequence ID" value="RHN81407.1"/>
    <property type="gene ID" value="gene5443"/>
</dbReference>
<protein>
    <submittedName>
        <fullName evidence="1">Uncharacterized protein</fullName>
    </submittedName>
</protein>
<dbReference type="AlphaFoldDB" id="A0A396K5L3"/>
<organism evidence="1 2">
    <name type="scientific">Medicago truncatula</name>
    <name type="common">Barrel medic</name>
    <name type="synonym">Medicago tribuloides</name>
    <dbReference type="NCBI Taxonomy" id="3880"/>
    <lineage>
        <taxon>Eukaryota</taxon>
        <taxon>Viridiplantae</taxon>
        <taxon>Streptophyta</taxon>
        <taxon>Embryophyta</taxon>
        <taxon>Tracheophyta</taxon>
        <taxon>Spermatophyta</taxon>
        <taxon>Magnoliopsida</taxon>
        <taxon>eudicotyledons</taxon>
        <taxon>Gunneridae</taxon>
        <taxon>Pentapetalae</taxon>
        <taxon>rosids</taxon>
        <taxon>fabids</taxon>
        <taxon>Fabales</taxon>
        <taxon>Fabaceae</taxon>
        <taxon>Papilionoideae</taxon>
        <taxon>50 kb inversion clade</taxon>
        <taxon>NPAAA clade</taxon>
        <taxon>Hologalegina</taxon>
        <taxon>IRL clade</taxon>
        <taxon>Trifolieae</taxon>
        <taxon>Medicago</taxon>
    </lineage>
</organism>
<reference evidence="2" key="1">
    <citation type="journal article" date="2018" name="Nat. Plants">
        <title>Whole-genome landscape of Medicago truncatula symbiotic genes.</title>
        <authorList>
            <person name="Pecrix Y."/>
            <person name="Staton S.E."/>
            <person name="Sallet E."/>
            <person name="Lelandais-Briere C."/>
            <person name="Moreau S."/>
            <person name="Carrere S."/>
            <person name="Blein T."/>
            <person name="Jardinaud M.F."/>
            <person name="Latrasse D."/>
            <person name="Zouine M."/>
            <person name="Zahm M."/>
            <person name="Kreplak J."/>
            <person name="Mayjonade B."/>
            <person name="Satge C."/>
            <person name="Perez M."/>
            <person name="Cauet S."/>
            <person name="Marande W."/>
            <person name="Chantry-Darmon C."/>
            <person name="Lopez-Roques C."/>
            <person name="Bouchez O."/>
            <person name="Berard A."/>
            <person name="Debelle F."/>
            <person name="Munos S."/>
            <person name="Bendahmane A."/>
            <person name="Berges H."/>
            <person name="Niebel A."/>
            <person name="Buitink J."/>
            <person name="Frugier F."/>
            <person name="Benhamed M."/>
            <person name="Crespi M."/>
            <person name="Gouzy J."/>
            <person name="Gamas P."/>
        </authorList>
    </citation>
    <scope>NUCLEOTIDE SEQUENCE [LARGE SCALE GENOMIC DNA]</scope>
    <source>
        <strain evidence="2">cv. Jemalong A17</strain>
    </source>
</reference>
<dbReference type="Proteomes" id="UP000265566">
    <property type="component" value="Chromosome 1"/>
</dbReference>
<evidence type="ECO:0000313" key="1">
    <source>
        <dbReference type="EMBL" id="RHN81407.1"/>
    </source>
</evidence>
<evidence type="ECO:0000313" key="2">
    <source>
        <dbReference type="Proteomes" id="UP000265566"/>
    </source>
</evidence>
<name>A0A396K5L3_MEDTR</name>
<proteinExistence type="predicted"/>
<gene>
    <name evidence="1" type="ORF">MtrunA17_Chr1g0198701</name>
</gene>
<sequence length="55" mass="6653">MTFQKFQFKAIILDKTSTKLCYSATRRSIFFILFLLKMQHNFIFSEDKHIFLCVI</sequence>
<comment type="caution">
    <text evidence="1">The sequence shown here is derived from an EMBL/GenBank/DDBJ whole genome shotgun (WGS) entry which is preliminary data.</text>
</comment>
<dbReference type="EMBL" id="PSQE01000001">
    <property type="protein sequence ID" value="RHN81407.1"/>
    <property type="molecule type" value="Genomic_DNA"/>
</dbReference>